<organism evidence="1 2">
    <name type="scientific">Arctia plantaginis</name>
    <name type="common">Wood tiger moth</name>
    <name type="synonym">Phalaena plantaginis</name>
    <dbReference type="NCBI Taxonomy" id="874455"/>
    <lineage>
        <taxon>Eukaryota</taxon>
        <taxon>Metazoa</taxon>
        <taxon>Ecdysozoa</taxon>
        <taxon>Arthropoda</taxon>
        <taxon>Hexapoda</taxon>
        <taxon>Insecta</taxon>
        <taxon>Pterygota</taxon>
        <taxon>Neoptera</taxon>
        <taxon>Endopterygota</taxon>
        <taxon>Lepidoptera</taxon>
        <taxon>Glossata</taxon>
        <taxon>Ditrysia</taxon>
        <taxon>Noctuoidea</taxon>
        <taxon>Erebidae</taxon>
        <taxon>Arctiinae</taxon>
        <taxon>Arctia</taxon>
    </lineage>
</organism>
<evidence type="ECO:0000313" key="2">
    <source>
        <dbReference type="Proteomes" id="UP000494106"/>
    </source>
</evidence>
<feature type="non-terminal residue" evidence="1">
    <location>
        <position position="61"/>
    </location>
</feature>
<name>A0A8S1BPN2_ARCPL</name>
<reference evidence="1 2" key="1">
    <citation type="submission" date="2020-04" db="EMBL/GenBank/DDBJ databases">
        <authorList>
            <person name="Wallbank WR R."/>
            <person name="Pardo Diaz C."/>
            <person name="Kozak K."/>
            <person name="Martin S."/>
            <person name="Jiggins C."/>
            <person name="Moest M."/>
            <person name="Warren A I."/>
            <person name="Byers J.R.P. K."/>
            <person name="Montejo-Kovacevich G."/>
            <person name="Yen C E."/>
        </authorList>
    </citation>
    <scope>NUCLEOTIDE SEQUENCE [LARGE SCALE GENOMIC DNA]</scope>
</reference>
<proteinExistence type="predicted"/>
<protein>
    <submittedName>
        <fullName evidence="1">Uncharacterized protein</fullName>
    </submittedName>
</protein>
<keyword evidence="2" id="KW-1185">Reference proteome</keyword>
<evidence type="ECO:0000313" key="1">
    <source>
        <dbReference type="EMBL" id="CAB3262606.1"/>
    </source>
</evidence>
<sequence length="61" mass="6722">MRFAAHKTQAVLTTRKLKATAPHLTLNGTTIRFQGSLKVLGLTVDHQLNFREHLAGARGRA</sequence>
<accession>A0A8S1BPN2</accession>
<dbReference type="Proteomes" id="UP000494106">
    <property type="component" value="Unassembled WGS sequence"/>
</dbReference>
<dbReference type="OrthoDB" id="411823at2759"/>
<comment type="caution">
    <text evidence="1">The sequence shown here is derived from an EMBL/GenBank/DDBJ whole genome shotgun (WGS) entry which is preliminary data.</text>
</comment>
<gene>
    <name evidence="1" type="ORF">APLA_LOCUS18484</name>
</gene>
<dbReference type="EMBL" id="CADEBC010001061">
    <property type="protein sequence ID" value="CAB3262606.1"/>
    <property type="molecule type" value="Genomic_DNA"/>
</dbReference>
<dbReference type="AlphaFoldDB" id="A0A8S1BPN2"/>